<proteinExistence type="predicted"/>
<dbReference type="AlphaFoldDB" id="W0RQL5"/>
<geneLocation type="plasmid" evidence="2 3">
    <name>2</name>
</geneLocation>
<dbReference type="Proteomes" id="UP000019151">
    <property type="component" value="Plasmid 2"/>
</dbReference>
<feature type="compositionally biased region" description="Low complexity" evidence="1">
    <location>
        <begin position="14"/>
        <end position="31"/>
    </location>
</feature>
<protein>
    <submittedName>
        <fullName evidence="2">Uncharacterized protein</fullName>
    </submittedName>
</protein>
<evidence type="ECO:0000313" key="3">
    <source>
        <dbReference type="Proteomes" id="UP000019151"/>
    </source>
</evidence>
<accession>W0RQL5</accession>
<dbReference type="HOGENOM" id="CLU_2342731_0_0_0"/>
<feature type="compositionally biased region" description="Basic residues" evidence="1">
    <location>
        <begin position="1"/>
        <end position="13"/>
    </location>
</feature>
<reference evidence="2 3" key="1">
    <citation type="journal article" date="2014" name="Genome Announc.">
        <title>Genome Sequence and Methylome of Soil Bacterium Gemmatirosa kalamazoonensis KBS708T, a Member of the Rarely Cultivated Gemmatimonadetes Phylum.</title>
        <authorList>
            <person name="Debruyn J.M."/>
            <person name="Radosevich M."/>
            <person name="Wommack K.E."/>
            <person name="Polson S.W."/>
            <person name="Hauser L.J."/>
            <person name="Fawaz M.N."/>
            <person name="Korlach J."/>
            <person name="Tsai Y.C."/>
        </authorList>
    </citation>
    <scope>NUCLEOTIDE SEQUENCE [LARGE SCALE GENOMIC DNA]</scope>
    <source>
        <strain evidence="2 3">KBS708</strain>
        <plasmid evidence="3">Plasmid 2</plasmid>
    </source>
</reference>
<evidence type="ECO:0000313" key="2">
    <source>
        <dbReference type="EMBL" id="AHG93269.1"/>
    </source>
</evidence>
<keyword evidence="2" id="KW-0614">Plasmid</keyword>
<name>W0RQL5_9BACT</name>
<evidence type="ECO:0000256" key="1">
    <source>
        <dbReference type="SAM" id="MobiDB-lite"/>
    </source>
</evidence>
<organism evidence="2 3">
    <name type="scientific">Gemmatirosa kalamazoonensis</name>
    <dbReference type="NCBI Taxonomy" id="861299"/>
    <lineage>
        <taxon>Bacteria</taxon>
        <taxon>Pseudomonadati</taxon>
        <taxon>Gemmatimonadota</taxon>
        <taxon>Gemmatimonadia</taxon>
        <taxon>Gemmatimonadales</taxon>
        <taxon>Gemmatimonadaceae</taxon>
        <taxon>Gemmatirosa</taxon>
    </lineage>
</organism>
<feature type="region of interest" description="Disordered" evidence="1">
    <location>
        <begin position="1"/>
        <end position="35"/>
    </location>
</feature>
<keyword evidence="3" id="KW-1185">Reference proteome</keyword>
<dbReference type="EMBL" id="CP007130">
    <property type="protein sequence ID" value="AHG93269.1"/>
    <property type="molecule type" value="Genomic_DNA"/>
</dbReference>
<dbReference type="RefSeq" id="WP_025414576.1">
    <property type="nucleotide sequence ID" value="NZ_CP007130.1"/>
</dbReference>
<sequence>MPKTTSKSRRRRTPTTSKPGKPGKPGRPARAAGRERRQIVVDAALLDAAMRLTGRGQSDTVNVALAQLTENAAILEGLFALHGAFPTHPDHEAAEDR</sequence>
<dbReference type="InParanoid" id="W0RQL5"/>
<dbReference type="KEGG" id="gba:J421_5734"/>
<gene>
    <name evidence="2" type="ORF">J421_5734</name>
</gene>